<dbReference type="AlphaFoldDB" id="A0AAU9WRM7"/>
<comment type="caution">
    <text evidence="1">The sequence shown here is derived from an EMBL/GenBank/DDBJ whole genome shotgun (WGS) entry which is preliminary data.</text>
</comment>
<organism evidence="1 2">
    <name type="scientific">Pocillopora meandrina</name>
    <dbReference type="NCBI Taxonomy" id="46732"/>
    <lineage>
        <taxon>Eukaryota</taxon>
        <taxon>Metazoa</taxon>
        <taxon>Cnidaria</taxon>
        <taxon>Anthozoa</taxon>
        <taxon>Hexacorallia</taxon>
        <taxon>Scleractinia</taxon>
        <taxon>Astrocoeniina</taxon>
        <taxon>Pocilloporidae</taxon>
        <taxon>Pocillopora</taxon>
    </lineage>
</organism>
<evidence type="ECO:0000313" key="2">
    <source>
        <dbReference type="Proteomes" id="UP001159428"/>
    </source>
</evidence>
<proteinExistence type="predicted"/>
<accession>A0AAU9WRM7</accession>
<name>A0AAU9WRM7_9CNID</name>
<dbReference type="Proteomes" id="UP001159428">
    <property type="component" value="Unassembled WGS sequence"/>
</dbReference>
<reference evidence="1 2" key="1">
    <citation type="submission" date="2022-05" db="EMBL/GenBank/DDBJ databases">
        <authorList>
            <consortium name="Genoscope - CEA"/>
            <person name="William W."/>
        </authorList>
    </citation>
    <scope>NUCLEOTIDE SEQUENCE [LARGE SCALE GENOMIC DNA]</scope>
</reference>
<keyword evidence="2" id="KW-1185">Reference proteome</keyword>
<protein>
    <submittedName>
        <fullName evidence="1">Uncharacterized protein</fullName>
    </submittedName>
</protein>
<sequence length="81" mass="9194">MLNCILVQRQTKGSEHVQNRLGRLRFASLEPNMDDTLSIFLELLFCVALVPFPACSENFALRIQGTPKRSYIAEVGDIKRL</sequence>
<gene>
    <name evidence="1" type="ORF">PMEA_00009901</name>
</gene>
<dbReference type="EMBL" id="CALNXJ010000019">
    <property type="protein sequence ID" value="CAH3122971.1"/>
    <property type="molecule type" value="Genomic_DNA"/>
</dbReference>
<evidence type="ECO:0000313" key="1">
    <source>
        <dbReference type="EMBL" id="CAH3122971.1"/>
    </source>
</evidence>